<dbReference type="eggNOG" id="KOG3867">
    <property type="taxonomic scope" value="Eukaryota"/>
</dbReference>
<dbReference type="PROSITE" id="PS51257">
    <property type="entry name" value="PROKAR_LIPOPROTEIN"/>
    <property type="match status" value="1"/>
</dbReference>
<dbReference type="GO" id="GO:0046872">
    <property type="term" value="F:metal ion binding"/>
    <property type="evidence" value="ECO:0007669"/>
    <property type="project" value="UniProtKB-KW"/>
</dbReference>
<dbReference type="STRING" id="946362.F2UD41"/>
<protein>
    <recommendedName>
        <fullName evidence="10">Sulfatase N-terminal domain-containing protein</fullName>
    </recommendedName>
</protein>
<dbReference type="Pfam" id="PF00024">
    <property type="entry name" value="PAN_1"/>
    <property type="match status" value="1"/>
</dbReference>
<keyword evidence="4" id="KW-0106">Calcium</keyword>
<dbReference type="InterPro" id="IPR050738">
    <property type="entry name" value="Sulfatase"/>
</dbReference>
<keyword evidence="9" id="KW-1185">Reference proteome</keyword>
<evidence type="ECO:0000313" key="9">
    <source>
        <dbReference type="Proteomes" id="UP000007799"/>
    </source>
</evidence>
<dbReference type="PANTHER" id="PTHR42693">
    <property type="entry name" value="ARYLSULFATASE FAMILY MEMBER"/>
    <property type="match status" value="1"/>
</dbReference>
<dbReference type="PANTHER" id="PTHR42693:SF11">
    <property type="entry name" value="ARYLSULFATASE A"/>
    <property type="match status" value="1"/>
</dbReference>
<dbReference type="InterPro" id="IPR017850">
    <property type="entry name" value="Alkaline_phosphatase_core_sf"/>
</dbReference>
<dbReference type="Gene3D" id="3.30.1120.10">
    <property type="match status" value="1"/>
</dbReference>
<dbReference type="OrthoDB" id="103349at2759"/>
<evidence type="ECO:0000313" key="8">
    <source>
        <dbReference type="EMBL" id="EGD74536.1"/>
    </source>
</evidence>
<dbReference type="OMA" id="IAPGLWI"/>
<dbReference type="GO" id="GO:0004065">
    <property type="term" value="F:arylsulfatase activity"/>
    <property type="evidence" value="ECO:0007669"/>
    <property type="project" value="TreeGrafter"/>
</dbReference>
<keyword evidence="5" id="KW-0732">Signal</keyword>
<evidence type="ECO:0000259" key="6">
    <source>
        <dbReference type="Pfam" id="PF00024"/>
    </source>
</evidence>
<keyword evidence="2" id="KW-0479">Metal-binding</keyword>
<dbReference type="KEGG" id="sre:PTSG_05900"/>
<feature type="domain" description="Sulfatase N-terminal" evidence="7">
    <location>
        <begin position="339"/>
        <end position="468"/>
    </location>
</feature>
<dbReference type="InterPro" id="IPR000917">
    <property type="entry name" value="Sulfatase_N"/>
</dbReference>
<comment type="similarity">
    <text evidence="1">Belongs to the sulfatase family.</text>
</comment>
<dbReference type="EMBL" id="GL832969">
    <property type="protein sequence ID" value="EGD74536.1"/>
    <property type="molecule type" value="Genomic_DNA"/>
</dbReference>
<dbReference type="SUPFAM" id="SSF53649">
    <property type="entry name" value="Alkaline phosphatase-like"/>
    <property type="match status" value="1"/>
</dbReference>
<evidence type="ECO:0000259" key="7">
    <source>
        <dbReference type="Pfam" id="PF00884"/>
    </source>
</evidence>
<dbReference type="Gene3D" id="3.40.720.10">
    <property type="entry name" value="Alkaline Phosphatase, subunit A"/>
    <property type="match status" value="3"/>
</dbReference>
<dbReference type="FunCoup" id="F2UD41">
    <property type="interactions" value="161"/>
</dbReference>
<evidence type="ECO:0000256" key="1">
    <source>
        <dbReference type="ARBA" id="ARBA00008779"/>
    </source>
</evidence>
<evidence type="ECO:0008006" key="10">
    <source>
        <dbReference type="Google" id="ProtNLM"/>
    </source>
</evidence>
<dbReference type="InParanoid" id="F2UD41"/>
<evidence type="ECO:0000256" key="4">
    <source>
        <dbReference type="ARBA" id="ARBA00022837"/>
    </source>
</evidence>
<accession>F2UD41</accession>
<evidence type="ECO:0000256" key="2">
    <source>
        <dbReference type="ARBA" id="ARBA00022723"/>
    </source>
</evidence>
<evidence type="ECO:0000256" key="5">
    <source>
        <dbReference type="SAM" id="SignalP"/>
    </source>
</evidence>
<dbReference type="GeneID" id="16073364"/>
<feature type="chain" id="PRO_5003290544" description="Sulfatase N-terminal domain-containing protein" evidence="5">
    <location>
        <begin position="29"/>
        <end position="634"/>
    </location>
</feature>
<dbReference type="RefSeq" id="XP_004992793.1">
    <property type="nucleotide sequence ID" value="XM_004992736.1"/>
</dbReference>
<organism evidence="9">
    <name type="scientific">Salpingoeca rosetta (strain ATCC 50818 / BSB-021)</name>
    <dbReference type="NCBI Taxonomy" id="946362"/>
    <lineage>
        <taxon>Eukaryota</taxon>
        <taxon>Choanoflagellata</taxon>
        <taxon>Craspedida</taxon>
        <taxon>Salpingoecidae</taxon>
        <taxon>Salpingoeca</taxon>
    </lineage>
</organism>
<dbReference type="InterPro" id="IPR024607">
    <property type="entry name" value="Sulfatase_CS"/>
</dbReference>
<feature type="signal peptide" evidence="5">
    <location>
        <begin position="1"/>
        <end position="28"/>
    </location>
</feature>
<feature type="domain" description="Sulfatase N-terminal" evidence="7">
    <location>
        <begin position="37"/>
        <end position="176"/>
    </location>
</feature>
<dbReference type="Proteomes" id="UP000007799">
    <property type="component" value="Unassembled WGS sequence"/>
</dbReference>
<dbReference type="Pfam" id="PF00884">
    <property type="entry name" value="Sulfatase"/>
    <property type="match status" value="2"/>
</dbReference>
<evidence type="ECO:0000256" key="3">
    <source>
        <dbReference type="ARBA" id="ARBA00022801"/>
    </source>
</evidence>
<proteinExistence type="inferred from homology"/>
<feature type="domain" description="Apple" evidence="6">
    <location>
        <begin position="231"/>
        <end position="270"/>
    </location>
</feature>
<gene>
    <name evidence="8" type="ORF">PTSG_05900</name>
</gene>
<dbReference type="PROSITE" id="PS00523">
    <property type="entry name" value="SULFATASE_1"/>
    <property type="match status" value="1"/>
</dbReference>
<reference evidence="8" key="1">
    <citation type="submission" date="2009-08" db="EMBL/GenBank/DDBJ databases">
        <title>Annotation of Salpingoeca rosetta.</title>
        <authorList>
            <consortium name="The Broad Institute Genome Sequencing Platform"/>
            <person name="Russ C."/>
            <person name="Cuomo C."/>
            <person name="Burger G."/>
            <person name="Gray M.W."/>
            <person name="Holland P.W.H."/>
            <person name="King N."/>
            <person name="Lang F.B.F."/>
            <person name="Roger A.J."/>
            <person name="Ruiz-Trillo I."/>
            <person name="Young S.K."/>
            <person name="Zeng Q."/>
            <person name="Gargeya S."/>
            <person name="Alvarado L."/>
            <person name="Berlin A."/>
            <person name="Chapman S.B."/>
            <person name="Chen Z."/>
            <person name="Freedman E."/>
            <person name="Gellesch M."/>
            <person name="Goldberg J."/>
            <person name="Griggs A."/>
            <person name="Gujja S."/>
            <person name="Heilman E."/>
            <person name="Heiman D."/>
            <person name="Howarth C."/>
            <person name="Mehta T."/>
            <person name="Neiman D."/>
            <person name="Pearson M."/>
            <person name="Roberts A."/>
            <person name="Saif S."/>
            <person name="Shea T."/>
            <person name="Shenoy N."/>
            <person name="Sisk P."/>
            <person name="Stolte C."/>
            <person name="Sykes S."/>
            <person name="White J."/>
            <person name="Yandava C."/>
            <person name="Haas B."/>
            <person name="Nusbaum C."/>
            <person name="Birren B."/>
        </authorList>
    </citation>
    <scope>NUCLEOTIDE SEQUENCE [LARGE SCALE GENOMIC DNA]</scope>
    <source>
        <strain evidence="8">ATCC 50818</strain>
    </source>
</reference>
<keyword evidence="3" id="KW-0378">Hydrolase</keyword>
<dbReference type="InterPro" id="IPR003609">
    <property type="entry name" value="Pan_app"/>
</dbReference>
<dbReference type="AlphaFoldDB" id="F2UD41"/>
<name>F2UD41_SALR5</name>
<sequence>MRRTMMTAQRVLLLAVVAVALVSCCVVAADGQGSKRPNIVILLADDLGYGDIAAYGHPTSNTPHLDRLVQEGLKFLDFYSASPVCSPSRAGILTGRYQTRNGVYPGVFEPQSLLGLPHSEITIAEALKEHHNYNTAIVGKWHLGVGNQSQFLPTTQGFDQYTGIPYSHDMPDPADCFRSSAGDLPCFPGTPPDPMRTTTPFYTADHDAHARRTGAHAPTCKYGHGMEGNFTAVTTATQHECLSLCEQHSHCVAVQFFARECRMFARTGDTFPLASGNVCYTRHTSSLNPSATTAAGRAAMHLGFKGVLDPVASGNEVEIPLYRYESSSAPRIVEQPANLSTIDRLYTQTAIDFIEKSKDEPFFLYFAMQHTHHPDYAGPDFFNTTDRGMMGDSLFALDWSVGQIMQTIRDLNLDNDTFVFFTCSTTWEGGQRVPAVARWPGRIRAGRVTRDITSHLDILPTVLSIADIPLPTDRYYDGTDMSPILFHEQPGARDYYFYWAANVANMSDLQAVRWREWKMHFKTGGSHAPNDYFVPSCRSNTSVTTHDPPLLFNLYHDPGEHVPLDSTDPKFKFIVAKLHALVDELKDTPGLFGHAQIPPSNPLAQPCCDPTCRQRHPDNLNECCRTITSINAAV</sequence>
<dbReference type="Pfam" id="PF14707">
    <property type="entry name" value="Sulfatase_C"/>
    <property type="match status" value="1"/>
</dbReference>